<dbReference type="EMBL" id="FRAW01000013">
    <property type="protein sequence ID" value="SHK65773.1"/>
    <property type="molecule type" value="Genomic_DNA"/>
</dbReference>
<evidence type="ECO:0000313" key="3">
    <source>
        <dbReference type="Proteomes" id="UP000184275"/>
    </source>
</evidence>
<keyword evidence="1" id="KW-0732">Signal</keyword>
<dbReference type="RefSeq" id="WP_073159001.1">
    <property type="nucleotide sequence ID" value="NZ_FRAW01000013.1"/>
</dbReference>
<dbReference type="AlphaFoldDB" id="A0A1M6U9C2"/>
<organism evidence="2 3">
    <name type="scientific">Fibrobacter intestinalis</name>
    <dbReference type="NCBI Taxonomy" id="28122"/>
    <lineage>
        <taxon>Bacteria</taxon>
        <taxon>Pseudomonadati</taxon>
        <taxon>Fibrobacterota</taxon>
        <taxon>Fibrobacteria</taxon>
        <taxon>Fibrobacterales</taxon>
        <taxon>Fibrobacteraceae</taxon>
        <taxon>Fibrobacter</taxon>
    </lineage>
</organism>
<accession>A0A1M6U9C2</accession>
<reference evidence="3" key="1">
    <citation type="submission" date="2016-11" db="EMBL/GenBank/DDBJ databases">
        <authorList>
            <person name="Varghese N."/>
            <person name="Submissions S."/>
        </authorList>
    </citation>
    <scope>NUCLEOTIDE SEQUENCE [LARGE SCALE GENOMIC DNA]</scope>
    <source>
        <strain evidence="3">UWOS</strain>
    </source>
</reference>
<proteinExistence type="predicted"/>
<dbReference type="InterPro" id="IPR045926">
    <property type="entry name" value="DUF6345"/>
</dbReference>
<evidence type="ECO:0000256" key="1">
    <source>
        <dbReference type="SAM" id="SignalP"/>
    </source>
</evidence>
<keyword evidence="3" id="KW-1185">Reference proteome</keyword>
<dbReference type="Pfam" id="PF19872">
    <property type="entry name" value="DUF6345"/>
    <property type="match status" value="1"/>
</dbReference>
<evidence type="ECO:0000313" key="2">
    <source>
        <dbReference type="EMBL" id="SHK65773.1"/>
    </source>
</evidence>
<dbReference type="Proteomes" id="UP000184275">
    <property type="component" value="Unassembled WGS sequence"/>
</dbReference>
<feature type="signal peptide" evidence="1">
    <location>
        <begin position="1"/>
        <end position="18"/>
    </location>
</feature>
<evidence type="ECO:0008006" key="4">
    <source>
        <dbReference type="Google" id="ProtNLM"/>
    </source>
</evidence>
<protein>
    <recommendedName>
        <fullName evidence="4">Gingipain domain-containing protein</fullName>
    </recommendedName>
</protein>
<gene>
    <name evidence="2" type="ORF">SAMN05720469_1139</name>
</gene>
<feature type="chain" id="PRO_5012477830" description="Gingipain domain-containing protein" evidence="1">
    <location>
        <begin position="19"/>
        <end position="287"/>
    </location>
</feature>
<name>A0A1M6U9C2_9BACT</name>
<sequence>MKKIVLLFIFFLFCAANAIDANVPSKFSIITFAISKYEYDWQKELSVATDAANALVNSFKDNLKDKYSNAITFSSKQYENSQVTRSRFKGTETDNYNFVFYNGHGNVNRITMWPKDERIYNEDKAFKGKTYWVMLNSCLVFKNDESNQDPWFNGVHSILGYSSLSWSYKKYKHKYSCGFLNLGTCSYSRASYYVERDFAKNWIKEKQGIWEAYKNAVKKWIYKEQGLGVEPKIVYRYGYVDGKFFDPWEETFENSIQKPVFKNGGDYDGIGSRWIKYGTPCYSTPCK</sequence>